<reference evidence="1" key="1">
    <citation type="submission" date="2023-06" db="EMBL/GenBank/DDBJ databases">
        <title>Genome-scale phylogeny and comparative genomics of the fungal order Sordariales.</title>
        <authorList>
            <consortium name="Lawrence Berkeley National Laboratory"/>
            <person name="Hensen N."/>
            <person name="Bonometti L."/>
            <person name="Westerberg I."/>
            <person name="Brannstrom I.O."/>
            <person name="Guillou S."/>
            <person name="Cros-Aarteil S."/>
            <person name="Calhoun S."/>
            <person name="Haridas S."/>
            <person name="Kuo A."/>
            <person name="Mondo S."/>
            <person name="Pangilinan J."/>
            <person name="Riley R."/>
            <person name="Labutti K."/>
            <person name="Andreopoulos B."/>
            <person name="Lipzen A."/>
            <person name="Chen C."/>
            <person name="Yanf M."/>
            <person name="Daum C."/>
            <person name="Ng V."/>
            <person name="Clum A."/>
            <person name="Steindorff A."/>
            <person name="Ohm R."/>
            <person name="Martin F."/>
            <person name="Silar P."/>
            <person name="Natvig D."/>
            <person name="Lalanne C."/>
            <person name="Gautier V."/>
            <person name="Ament-Velasquez S.L."/>
            <person name="Kruys A."/>
            <person name="Hutchinson M.I."/>
            <person name="Powell A.J."/>
            <person name="Barry K."/>
            <person name="Miller A.N."/>
            <person name="Grigoriev I.V."/>
            <person name="Debuchy R."/>
            <person name="Gladieux P."/>
            <person name="Thoren M.H."/>
            <person name="Johannesson H."/>
        </authorList>
    </citation>
    <scope>NUCLEOTIDE SEQUENCE</scope>
    <source>
        <strain evidence="1">CBS 606.72</strain>
    </source>
</reference>
<accession>A0AA39WSK9</accession>
<comment type="caution">
    <text evidence="1">The sequence shown here is derived from an EMBL/GenBank/DDBJ whole genome shotgun (WGS) entry which is preliminary data.</text>
</comment>
<sequence length="255" mass="27959">MHLILTGATGLVGTAVLDSMIKTQSISKISILSRRPVQMATDAKDPRINVIIHKDFDSYPPELLEQIKDANGCVWALGISQNEVSKEDYIKITKSYTLSFANAFASLPSRPPTPFTFLYVSGLGATFQPGRFTPIFGRVKGETELALSQIRKENPLFQAVSVRAGFIDWFGHESIKNYMPAQGLFKTTMGVAFGGLVRAGWSSVWSPTEPLGRFLTGVVRGEFEGRLEGKDVDVLDSGMPVVESLAVRRLMGLDK</sequence>
<evidence type="ECO:0000313" key="2">
    <source>
        <dbReference type="Proteomes" id="UP001175000"/>
    </source>
</evidence>
<dbReference type="Gene3D" id="3.40.50.720">
    <property type="entry name" value="NAD(P)-binding Rossmann-like Domain"/>
    <property type="match status" value="1"/>
</dbReference>
<organism evidence="1 2">
    <name type="scientific">Immersiella caudata</name>
    <dbReference type="NCBI Taxonomy" id="314043"/>
    <lineage>
        <taxon>Eukaryota</taxon>
        <taxon>Fungi</taxon>
        <taxon>Dikarya</taxon>
        <taxon>Ascomycota</taxon>
        <taxon>Pezizomycotina</taxon>
        <taxon>Sordariomycetes</taxon>
        <taxon>Sordariomycetidae</taxon>
        <taxon>Sordariales</taxon>
        <taxon>Lasiosphaeriaceae</taxon>
        <taxon>Immersiella</taxon>
    </lineage>
</organism>
<dbReference type="EMBL" id="JAULSU010000004">
    <property type="protein sequence ID" value="KAK0620833.1"/>
    <property type="molecule type" value="Genomic_DNA"/>
</dbReference>
<dbReference type="InterPro" id="IPR036291">
    <property type="entry name" value="NAD(P)-bd_dom_sf"/>
</dbReference>
<dbReference type="PANTHER" id="PTHR14097:SF8">
    <property type="entry name" value="NAD(P)-BINDING DOMAIN-CONTAINING PROTEIN"/>
    <property type="match status" value="1"/>
</dbReference>
<dbReference type="PANTHER" id="PTHR14097">
    <property type="entry name" value="OXIDOREDUCTASE HTATIP2"/>
    <property type="match status" value="1"/>
</dbReference>
<keyword evidence="2" id="KW-1185">Reference proteome</keyword>
<name>A0AA39WSK9_9PEZI</name>
<evidence type="ECO:0000313" key="1">
    <source>
        <dbReference type="EMBL" id="KAK0620833.1"/>
    </source>
</evidence>
<gene>
    <name evidence="1" type="ORF">B0T14DRAFT_481922</name>
</gene>
<protein>
    <recommendedName>
        <fullName evidence="3">Nucleoside-diphosphate-sugar epimerase</fullName>
    </recommendedName>
</protein>
<dbReference type="SUPFAM" id="SSF51735">
    <property type="entry name" value="NAD(P)-binding Rossmann-fold domains"/>
    <property type="match status" value="1"/>
</dbReference>
<proteinExistence type="predicted"/>
<dbReference type="Proteomes" id="UP001175000">
    <property type="component" value="Unassembled WGS sequence"/>
</dbReference>
<dbReference type="AlphaFoldDB" id="A0AA39WSK9"/>
<evidence type="ECO:0008006" key="3">
    <source>
        <dbReference type="Google" id="ProtNLM"/>
    </source>
</evidence>